<dbReference type="CDD" id="cd04301">
    <property type="entry name" value="NAT_SF"/>
    <property type="match status" value="1"/>
</dbReference>
<dbReference type="SUPFAM" id="SSF55729">
    <property type="entry name" value="Acyl-CoA N-acyltransferases (Nat)"/>
    <property type="match status" value="1"/>
</dbReference>
<dbReference type="EMBL" id="LDZF01000030">
    <property type="protein sequence ID" value="KMK11346.1"/>
    <property type="molecule type" value="Genomic_DNA"/>
</dbReference>
<dbReference type="InterPro" id="IPR016181">
    <property type="entry name" value="Acyl_CoA_acyltransferase"/>
</dbReference>
<protein>
    <submittedName>
        <fullName evidence="2">GCN5 family acetyltransferase</fullName>
    </submittedName>
</protein>
<dbReference type="InterPro" id="IPR000182">
    <property type="entry name" value="GNAT_dom"/>
</dbReference>
<accession>A0A0J5PSE7</accession>
<proteinExistence type="predicted"/>
<dbReference type="Pfam" id="PF13302">
    <property type="entry name" value="Acetyltransf_3"/>
    <property type="match status" value="1"/>
</dbReference>
<dbReference type="InterPro" id="IPR051531">
    <property type="entry name" value="N-acetyltransferase"/>
</dbReference>
<dbReference type="GO" id="GO:0016747">
    <property type="term" value="F:acyltransferase activity, transferring groups other than amino-acyl groups"/>
    <property type="evidence" value="ECO:0007669"/>
    <property type="project" value="InterPro"/>
</dbReference>
<dbReference type="Gene3D" id="3.40.630.30">
    <property type="match status" value="1"/>
</dbReference>
<feature type="domain" description="N-acetyltransferase" evidence="1">
    <location>
        <begin position="9"/>
        <end position="165"/>
    </location>
</feature>
<gene>
    <name evidence="2" type="ORF">ABW06_21670</name>
</gene>
<organism evidence="2 3">
    <name type="scientific">Pluralibacter gergoviae</name>
    <name type="common">Enterobacter gergoviae</name>
    <dbReference type="NCBI Taxonomy" id="61647"/>
    <lineage>
        <taxon>Bacteria</taxon>
        <taxon>Pseudomonadati</taxon>
        <taxon>Pseudomonadota</taxon>
        <taxon>Gammaproteobacteria</taxon>
        <taxon>Enterobacterales</taxon>
        <taxon>Enterobacteriaceae</taxon>
        <taxon>Pluralibacter</taxon>
    </lineage>
</organism>
<dbReference type="RefSeq" id="WP_048280550.1">
    <property type="nucleotide sequence ID" value="NZ_LDZF01000030.1"/>
</dbReference>
<dbReference type="STRING" id="61647.LG71_11745"/>
<sequence length="168" mass="18525">MTDITTPRLRLTPFTREDWPFFLRLRQDPAVMRYMGEIAAESVLQTLFAQRIADGAMIVHSLGGEPLGDIGLRVSAHNPHEADVGYALAPEAQGKGYAGEALTAVCEYGFRALGLWAINAWVLADNAGSAHLLERCGFRRIQVLTQAYTLNGVCYDDWVYRLEAPPAS</sequence>
<keyword evidence="3" id="KW-1185">Reference proteome</keyword>
<name>A0A0J5PSE7_PLUGE</name>
<keyword evidence="2" id="KW-0808">Transferase</keyword>
<dbReference type="AlphaFoldDB" id="A0A0J5PSE7"/>
<dbReference type="PANTHER" id="PTHR43792">
    <property type="entry name" value="GNAT FAMILY, PUTATIVE (AFU_ORTHOLOGUE AFUA_3G00765)-RELATED-RELATED"/>
    <property type="match status" value="1"/>
</dbReference>
<dbReference type="PROSITE" id="PS51186">
    <property type="entry name" value="GNAT"/>
    <property type="match status" value="1"/>
</dbReference>
<evidence type="ECO:0000313" key="2">
    <source>
        <dbReference type="EMBL" id="KMK11346.1"/>
    </source>
</evidence>
<comment type="caution">
    <text evidence="2">The sequence shown here is derived from an EMBL/GenBank/DDBJ whole genome shotgun (WGS) entry which is preliminary data.</text>
</comment>
<dbReference type="Proteomes" id="UP000036196">
    <property type="component" value="Unassembled WGS sequence"/>
</dbReference>
<dbReference type="PATRIC" id="fig|61647.15.peg.3233"/>
<dbReference type="eggNOG" id="COG1670">
    <property type="taxonomic scope" value="Bacteria"/>
</dbReference>
<evidence type="ECO:0000259" key="1">
    <source>
        <dbReference type="PROSITE" id="PS51186"/>
    </source>
</evidence>
<evidence type="ECO:0000313" key="3">
    <source>
        <dbReference type="Proteomes" id="UP000036196"/>
    </source>
</evidence>
<reference evidence="2 3" key="1">
    <citation type="submission" date="2015-05" db="EMBL/GenBank/DDBJ databases">
        <title>Genome sequences of Pluralibacter gergoviae.</title>
        <authorList>
            <person name="Greninger A.L."/>
            <person name="Miller S."/>
        </authorList>
    </citation>
    <scope>NUCLEOTIDE SEQUENCE [LARGE SCALE GENOMIC DNA]</scope>
    <source>
        <strain evidence="2 3">JS81F13</strain>
    </source>
</reference>